<evidence type="ECO:0000313" key="1">
    <source>
        <dbReference type="EMBL" id="OYR87377.1"/>
    </source>
</evidence>
<organism evidence="2 3">
    <name type="scientific">Lactobacillus taiwanensis</name>
    <dbReference type="NCBI Taxonomy" id="508451"/>
    <lineage>
        <taxon>Bacteria</taxon>
        <taxon>Bacillati</taxon>
        <taxon>Bacillota</taxon>
        <taxon>Bacilli</taxon>
        <taxon>Lactobacillales</taxon>
        <taxon>Lactobacillaceae</taxon>
        <taxon>Lactobacillus</taxon>
    </lineage>
</organism>
<dbReference type="EMBL" id="NGNV01000044">
    <property type="protein sequence ID" value="OYR87377.1"/>
    <property type="molecule type" value="Genomic_DNA"/>
</dbReference>
<protein>
    <submittedName>
        <fullName evidence="2">Uncharacterized protein</fullName>
    </submittedName>
</protein>
<dbReference type="Proteomes" id="UP000215828">
    <property type="component" value="Unassembled WGS sequence"/>
</dbReference>
<dbReference type="AlphaFoldDB" id="A0A256LEJ5"/>
<evidence type="ECO:0000313" key="3">
    <source>
        <dbReference type="Proteomes" id="UP000215828"/>
    </source>
</evidence>
<proteinExistence type="predicted"/>
<reference evidence="3 4" key="3">
    <citation type="submission" date="2017-09" db="EMBL/GenBank/DDBJ databases">
        <title>Tripartite evolution among Lactobacillus johnsonii, Lactobacillus taiwanensis, Lactobacillus reuteri and their rodent host.</title>
        <authorList>
            <person name="Wang T."/>
            <person name="Knowles S."/>
            <person name="Cheng C."/>
        </authorList>
    </citation>
    <scope>NUCLEOTIDE SEQUENCE [LARGE SCALE GENOMIC DNA]</scope>
    <source>
        <strain evidence="2 3">609q</strain>
        <strain evidence="1 4">609u</strain>
    </source>
</reference>
<reference evidence="1" key="2">
    <citation type="submission" date="2017-05" db="EMBL/GenBank/DDBJ databases">
        <authorList>
            <person name="Lin X.B."/>
            <person name="Stothard P."/>
            <person name="Tasseva G."/>
            <person name="Walter J."/>
        </authorList>
    </citation>
    <scope>NUCLEOTIDE SEQUENCE</scope>
    <source>
        <strain evidence="1">609u</strain>
    </source>
</reference>
<gene>
    <name evidence="1" type="ORF">CBF53_07970</name>
    <name evidence="2" type="ORF">CBF70_07410</name>
</gene>
<comment type="caution">
    <text evidence="2">The sequence shown here is derived from an EMBL/GenBank/DDBJ whole genome shotgun (WGS) entry which is preliminary data.</text>
</comment>
<evidence type="ECO:0000313" key="2">
    <source>
        <dbReference type="EMBL" id="OYR90997.1"/>
    </source>
</evidence>
<dbReference type="RefSeq" id="WP_094496519.1">
    <property type="nucleotide sequence ID" value="NZ_NGNV01000044.1"/>
</dbReference>
<sequence length="85" mass="10246">MLDEFQKWQYDAEQAIKEWPDKLVEEALKQGTYDKAERWLKRKQPDYSDSFLGKPEEQFIVTIKVIYDEAIHKLRRLAMKQKVGK</sequence>
<keyword evidence="4" id="KW-1185">Reference proteome</keyword>
<evidence type="ECO:0000313" key="4">
    <source>
        <dbReference type="Proteomes" id="UP000216316"/>
    </source>
</evidence>
<name>A0A256LEJ5_9LACO</name>
<dbReference type="EMBL" id="NGNX01000033">
    <property type="protein sequence ID" value="OYR90997.1"/>
    <property type="molecule type" value="Genomic_DNA"/>
</dbReference>
<accession>A0A256LEJ5</accession>
<reference evidence="2 3" key="1">
    <citation type="submission" date="2017-04" db="EMBL/GenBank/DDBJ databases">
        <authorList>
            <person name="Afonso C.L."/>
            <person name="Miller P.J."/>
            <person name="Scott M.A."/>
            <person name="Spackman E."/>
            <person name="Goraichik I."/>
            <person name="Dimitrov K.M."/>
            <person name="Suarez D.L."/>
            <person name="Swayne D.E."/>
        </authorList>
    </citation>
    <scope>NUCLEOTIDE SEQUENCE [LARGE SCALE GENOMIC DNA]</scope>
    <source>
        <strain evidence="2 3">609q</strain>
    </source>
</reference>
<dbReference type="Proteomes" id="UP000216316">
    <property type="component" value="Unassembled WGS sequence"/>
</dbReference>